<comment type="caution">
    <text evidence="1">The sequence shown here is derived from an EMBL/GenBank/DDBJ whole genome shotgun (WGS) entry which is preliminary data.</text>
</comment>
<organism evidence="1 2">
    <name type="scientific">Thelohanellus kitauei</name>
    <name type="common">Myxosporean</name>
    <dbReference type="NCBI Taxonomy" id="669202"/>
    <lineage>
        <taxon>Eukaryota</taxon>
        <taxon>Metazoa</taxon>
        <taxon>Cnidaria</taxon>
        <taxon>Myxozoa</taxon>
        <taxon>Myxosporea</taxon>
        <taxon>Bivalvulida</taxon>
        <taxon>Platysporina</taxon>
        <taxon>Myxobolidae</taxon>
        <taxon>Thelohanellus</taxon>
    </lineage>
</organism>
<proteinExistence type="predicted"/>
<protein>
    <submittedName>
        <fullName evidence="1">Uncharacterized protein</fullName>
    </submittedName>
</protein>
<keyword evidence="2" id="KW-1185">Reference proteome</keyword>
<sequence>MLIPSLPVFLIENEIKHSQLGVAINKTNYSDICLYIKVLEYESFGSAYSLYSIYHFTGSSKDKRVNSVVIRKMPKSRYILVWSKGMTRWRSRDIKVPNNLNEQEIQQEEHNLLFLHLENSVKFSFSLLVESKKTLWTQSVLRVHIYEWFTHARVDQTPKTLPKDFAAIMDLTYMSNQTVI</sequence>
<gene>
    <name evidence="1" type="ORF">RF11_09670</name>
</gene>
<dbReference type="AlphaFoldDB" id="A0A0C2IY73"/>
<evidence type="ECO:0000313" key="2">
    <source>
        <dbReference type="Proteomes" id="UP000031668"/>
    </source>
</evidence>
<name>A0A0C2IY73_THEKT</name>
<evidence type="ECO:0000313" key="1">
    <source>
        <dbReference type="EMBL" id="KII70409.1"/>
    </source>
</evidence>
<accession>A0A0C2IY73</accession>
<dbReference type="Proteomes" id="UP000031668">
    <property type="component" value="Unassembled WGS sequence"/>
</dbReference>
<dbReference type="EMBL" id="JWZT01002080">
    <property type="protein sequence ID" value="KII70409.1"/>
    <property type="molecule type" value="Genomic_DNA"/>
</dbReference>
<reference evidence="1 2" key="1">
    <citation type="journal article" date="2014" name="Genome Biol. Evol.">
        <title>The genome of the myxosporean Thelohanellus kitauei shows adaptations to nutrient acquisition within its fish host.</title>
        <authorList>
            <person name="Yang Y."/>
            <person name="Xiong J."/>
            <person name="Zhou Z."/>
            <person name="Huo F."/>
            <person name="Miao W."/>
            <person name="Ran C."/>
            <person name="Liu Y."/>
            <person name="Zhang J."/>
            <person name="Feng J."/>
            <person name="Wang M."/>
            <person name="Wang M."/>
            <person name="Wang L."/>
            <person name="Yao B."/>
        </authorList>
    </citation>
    <scope>NUCLEOTIDE SEQUENCE [LARGE SCALE GENOMIC DNA]</scope>
    <source>
        <strain evidence="1">Wuqing</strain>
    </source>
</reference>